<dbReference type="Proteomes" id="UP000887564">
    <property type="component" value="Unplaced"/>
</dbReference>
<protein>
    <submittedName>
        <fullName evidence="2">Uncharacterized protein</fullName>
    </submittedName>
</protein>
<evidence type="ECO:0000313" key="1">
    <source>
        <dbReference type="Proteomes" id="UP000887564"/>
    </source>
</evidence>
<keyword evidence="1" id="KW-1185">Reference proteome</keyword>
<dbReference type="WBParaSite" id="PEQ_0001190401-mRNA-1">
    <property type="protein sequence ID" value="PEQ_0001190401-mRNA-1"/>
    <property type="gene ID" value="PEQ_0001190401"/>
</dbReference>
<dbReference type="AlphaFoldDB" id="A0A914S424"/>
<proteinExistence type="predicted"/>
<reference evidence="2" key="1">
    <citation type="submission" date="2022-11" db="UniProtKB">
        <authorList>
            <consortium name="WormBaseParasite"/>
        </authorList>
    </citation>
    <scope>IDENTIFICATION</scope>
</reference>
<sequence>MGLLSMRAPIHSNDGVVKFCKQVCNVCCKNVEYFL</sequence>
<organism evidence="1 2">
    <name type="scientific">Parascaris equorum</name>
    <name type="common">Equine roundworm</name>
    <dbReference type="NCBI Taxonomy" id="6256"/>
    <lineage>
        <taxon>Eukaryota</taxon>
        <taxon>Metazoa</taxon>
        <taxon>Ecdysozoa</taxon>
        <taxon>Nematoda</taxon>
        <taxon>Chromadorea</taxon>
        <taxon>Rhabditida</taxon>
        <taxon>Spirurina</taxon>
        <taxon>Ascaridomorpha</taxon>
        <taxon>Ascaridoidea</taxon>
        <taxon>Ascarididae</taxon>
        <taxon>Parascaris</taxon>
    </lineage>
</organism>
<evidence type="ECO:0000313" key="2">
    <source>
        <dbReference type="WBParaSite" id="PEQ_0001190401-mRNA-1"/>
    </source>
</evidence>
<accession>A0A914S424</accession>
<name>A0A914S424_PAREQ</name>